<gene>
    <name evidence="3" type="ORF">CDO81_07420</name>
</gene>
<reference evidence="3 4" key="1">
    <citation type="journal article" date="2007" name="Int. J. Syst. Evol. Microbiol.">
        <title>Description of Pelomonas aquatica sp. nov. and Pelomonas puraquae sp. nov., isolated from industrial and haemodialysis water.</title>
        <authorList>
            <person name="Gomila M."/>
            <person name="Bowien B."/>
            <person name="Falsen E."/>
            <person name="Moore E.R."/>
            <person name="Lalucat J."/>
        </authorList>
    </citation>
    <scope>NUCLEOTIDE SEQUENCE [LARGE SCALE GENOMIC DNA]</scope>
    <source>
        <strain evidence="3 4">CCUG 52769</strain>
    </source>
</reference>
<evidence type="ECO:0000259" key="2">
    <source>
        <dbReference type="Pfam" id="PF05360"/>
    </source>
</evidence>
<sequence length="155" mass="17454">MATRFVMQRDTNSWRIQVWASFVLSLLACGWGVFGAPGQDLDRAFLAIGIIFSVFSCFAVAKTQRDNRDGQVDTQGWVMMVWIALAAALALTAWGLWRMEMDAWIKRYMGVSWLFLVSSTFTLAKTLRDRHEADLLEQSNAQRARGEVDAGNRAA</sequence>
<dbReference type="Pfam" id="PF05360">
    <property type="entry name" value="YiaAB"/>
    <property type="match status" value="2"/>
</dbReference>
<dbReference type="RefSeq" id="WP_088482549.1">
    <property type="nucleotide sequence ID" value="NZ_JBCNLH010000005.1"/>
</dbReference>
<feature type="domain" description="YiaAB two helix" evidence="2">
    <location>
        <begin position="14"/>
        <end position="66"/>
    </location>
</feature>
<feature type="transmembrane region" description="Helical" evidence="1">
    <location>
        <begin position="45"/>
        <end position="64"/>
    </location>
</feature>
<evidence type="ECO:0000313" key="3">
    <source>
        <dbReference type="EMBL" id="OWR04412.1"/>
    </source>
</evidence>
<dbReference type="Proteomes" id="UP000197446">
    <property type="component" value="Unassembled WGS sequence"/>
</dbReference>
<keyword evidence="4" id="KW-1185">Reference proteome</keyword>
<dbReference type="InterPro" id="IPR008024">
    <property type="entry name" value="YiaAB"/>
</dbReference>
<dbReference type="AlphaFoldDB" id="A0A254NC09"/>
<dbReference type="InterPro" id="IPR038972">
    <property type="entry name" value="YiaA-like"/>
</dbReference>
<accession>A0A254NC09</accession>
<keyword evidence="1" id="KW-0812">Transmembrane</keyword>
<proteinExistence type="predicted"/>
<comment type="caution">
    <text evidence="3">The sequence shown here is derived from an EMBL/GenBank/DDBJ whole genome shotgun (WGS) entry which is preliminary data.</text>
</comment>
<feature type="transmembrane region" description="Helical" evidence="1">
    <location>
        <begin position="76"/>
        <end position="97"/>
    </location>
</feature>
<dbReference type="PANTHER" id="PTHR37290">
    <property type="entry name" value="INNER MEMBRANE PROTEIN YIAA-RELATED"/>
    <property type="match status" value="1"/>
</dbReference>
<dbReference type="EMBL" id="NISI01000002">
    <property type="protein sequence ID" value="OWR04412.1"/>
    <property type="molecule type" value="Genomic_DNA"/>
</dbReference>
<name>A0A254NC09_9BURK</name>
<keyword evidence="1" id="KW-0472">Membrane</keyword>
<evidence type="ECO:0000313" key="4">
    <source>
        <dbReference type="Proteomes" id="UP000197446"/>
    </source>
</evidence>
<dbReference type="GO" id="GO:0006974">
    <property type="term" value="P:DNA damage response"/>
    <property type="evidence" value="ECO:0007669"/>
    <property type="project" value="TreeGrafter"/>
</dbReference>
<organism evidence="3 4">
    <name type="scientific">Roseateles puraquae</name>
    <dbReference type="NCBI Taxonomy" id="431059"/>
    <lineage>
        <taxon>Bacteria</taxon>
        <taxon>Pseudomonadati</taxon>
        <taxon>Pseudomonadota</taxon>
        <taxon>Betaproteobacteria</taxon>
        <taxon>Burkholderiales</taxon>
        <taxon>Sphaerotilaceae</taxon>
        <taxon>Roseateles</taxon>
    </lineage>
</organism>
<dbReference type="OrthoDB" id="8775489at2"/>
<evidence type="ECO:0000256" key="1">
    <source>
        <dbReference type="SAM" id="Phobius"/>
    </source>
</evidence>
<dbReference type="GO" id="GO:0005886">
    <property type="term" value="C:plasma membrane"/>
    <property type="evidence" value="ECO:0007669"/>
    <property type="project" value="TreeGrafter"/>
</dbReference>
<dbReference type="PANTHER" id="PTHR37290:SF1">
    <property type="entry name" value="INNER MEMBRANE PROTEIN YIAA"/>
    <property type="match status" value="1"/>
</dbReference>
<keyword evidence="1" id="KW-1133">Transmembrane helix</keyword>
<dbReference type="PROSITE" id="PS51257">
    <property type="entry name" value="PROKAR_LIPOPROTEIN"/>
    <property type="match status" value="1"/>
</dbReference>
<feature type="domain" description="YiaAB two helix" evidence="2">
    <location>
        <begin position="77"/>
        <end position="129"/>
    </location>
</feature>
<protein>
    <recommendedName>
        <fullName evidence="2">YiaAB two helix domain-containing protein</fullName>
    </recommendedName>
</protein>